<proteinExistence type="predicted"/>
<keyword evidence="1" id="KW-1133">Transmembrane helix</keyword>
<feature type="transmembrane region" description="Helical" evidence="1">
    <location>
        <begin position="224"/>
        <end position="244"/>
    </location>
</feature>
<feature type="transmembrane region" description="Helical" evidence="1">
    <location>
        <begin position="197"/>
        <end position="217"/>
    </location>
</feature>
<gene>
    <name evidence="2" type="ORF">FYJ68_05385</name>
</gene>
<sequence>MRHDVTVTRRTPSQTLLYFVSVLMAVLAGLILALGVILVVMGHASLANQQTRMGGLVACAAALLGVTAWLGMRAARDYSKAGAYRSLCYTVSLLILLVIIAGWSNGKIVIFDPVVLAATVIYVLICSSLADEVEKDYALGVKGELLVLDGTQRRLHFMGMVLLLQGVVALLLSLLAWLLGANGIAPNGAGWVSTPGIIALAITGGLLLGSGLLATFGANHPQHIGPFLVVSTAVLALEVAWTVLQLMRRDITVSELPLTFLAILFTLSCVHLSRQIRDQARKDAEGERDGEIG</sequence>
<evidence type="ECO:0000313" key="3">
    <source>
        <dbReference type="Proteomes" id="UP000469325"/>
    </source>
</evidence>
<accession>A0A6N7XAH6</accession>
<feature type="transmembrane region" description="Helical" evidence="1">
    <location>
        <begin position="256"/>
        <end position="273"/>
    </location>
</feature>
<organism evidence="2 3">
    <name type="scientific">Olsenella porci</name>
    <dbReference type="NCBI Taxonomy" id="2652279"/>
    <lineage>
        <taxon>Bacteria</taxon>
        <taxon>Bacillati</taxon>
        <taxon>Actinomycetota</taxon>
        <taxon>Coriobacteriia</taxon>
        <taxon>Coriobacteriales</taxon>
        <taxon>Atopobiaceae</taxon>
        <taxon>Olsenella</taxon>
    </lineage>
</organism>
<feature type="transmembrane region" description="Helical" evidence="1">
    <location>
        <begin position="84"/>
        <end position="103"/>
    </location>
</feature>
<feature type="transmembrane region" description="Helical" evidence="1">
    <location>
        <begin position="161"/>
        <end position="185"/>
    </location>
</feature>
<dbReference type="RefSeq" id="WP_154434743.1">
    <property type="nucleotide sequence ID" value="NZ_VUNC01000003.1"/>
</dbReference>
<keyword evidence="3" id="KW-1185">Reference proteome</keyword>
<evidence type="ECO:0000313" key="2">
    <source>
        <dbReference type="EMBL" id="MST72540.1"/>
    </source>
</evidence>
<feature type="transmembrane region" description="Helical" evidence="1">
    <location>
        <begin position="109"/>
        <end position="130"/>
    </location>
</feature>
<keyword evidence="1" id="KW-0472">Membrane</keyword>
<protein>
    <submittedName>
        <fullName evidence="2">Uncharacterized protein</fullName>
    </submittedName>
</protein>
<comment type="caution">
    <text evidence="2">The sequence shown here is derived from an EMBL/GenBank/DDBJ whole genome shotgun (WGS) entry which is preliminary data.</text>
</comment>
<name>A0A6N7XAH6_9ACTN</name>
<keyword evidence="1" id="KW-0812">Transmembrane</keyword>
<dbReference type="EMBL" id="VUNC01000003">
    <property type="protein sequence ID" value="MST72540.1"/>
    <property type="molecule type" value="Genomic_DNA"/>
</dbReference>
<feature type="transmembrane region" description="Helical" evidence="1">
    <location>
        <begin position="16"/>
        <end position="41"/>
    </location>
</feature>
<reference evidence="2 3" key="1">
    <citation type="submission" date="2019-08" db="EMBL/GenBank/DDBJ databases">
        <title>In-depth cultivation of the pig gut microbiome towards novel bacterial diversity and tailored functional studies.</title>
        <authorList>
            <person name="Wylensek D."/>
            <person name="Hitch T.C.A."/>
            <person name="Clavel T."/>
        </authorList>
    </citation>
    <scope>NUCLEOTIDE SEQUENCE [LARGE SCALE GENOMIC DNA]</scope>
    <source>
        <strain evidence="2 3">CA-Schmier-601-WT-1</strain>
    </source>
</reference>
<dbReference type="AlphaFoldDB" id="A0A6N7XAH6"/>
<dbReference type="Proteomes" id="UP000469325">
    <property type="component" value="Unassembled WGS sequence"/>
</dbReference>
<evidence type="ECO:0000256" key="1">
    <source>
        <dbReference type="SAM" id="Phobius"/>
    </source>
</evidence>
<feature type="transmembrane region" description="Helical" evidence="1">
    <location>
        <begin position="53"/>
        <end position="72"/>
    </location>
</feature>